<dbReference type="EMBL" id="KV875107">
    <property type="protein sequence ID" value="OIW23373.1"/>
    <property type="molecule type" value="Genomic_DNA"/>
</dbReference>
<keyword evidence="3" id="KW-1185">Reference proteome</keyword>
<evidence type="ECO:0000313" key="2">
    <source>
        <dbReference type="EMBL" id="OIW23373.1"/>
    </source>
</evidence>
<reference evidence="2 3" key="1">
    <citation type="submission" date="2016-10" db="EMBL/GenBank/DDBJ databases">
        <title>Draft genome sequence of Coniochaeta ligniaria NRRL30616, a lignocellulolytic fungus for bioabatement of inhibitors in plant biomass hydrolysates.</title>
        <authorList>
            <consortium name="DOE Joint Genome Institute"/>
            <person name="Jimenez D.J."/>
            <person name="Hector R.E."/>
            <person name="Riley R."/>
            <person name="Sun H."/>
            <person name="Grigoriev I.V."/>
            <person name="Van Elsas J.D."/>
            <person name="Nichols N.N."/>
        </authorList>
    </citation>
    <scope>NUCLEOTIDE SEQUENCE [LARGE SCALE GENOMIC DNA]</scope>
    <source>
        <strain evidence="2 3">NRRL 30616</strain>
    </source>
</reference>
<gene>
    <name evidence="2" type="ORF">CONLIGDRAFT_637758</name>
</gene>
<evidence type="ECO:0000256" key="1">
    <source>
        <dbReference type="SAM" id="MobiDB-lite"/>
    </source>
</evidence>
<sequence>MKAKQSSDQPAGPPGRSSQKESECWLMPVQRNSINFRTIRSLDDLITSHHSKTNSPMEEHPEAVKSETLFSDEPQGEFESLRSVLPRA</sequence>
<dbReference type="InParanoid" id="A0A1J7I7I3"/>
<accession>A0A1J7I7I3</accession>
<dbReference type="Proteomes" id="UP000182658">
    <property type="component" value="Unassembled WGS sequence"/>
</dbReference>
<feature type="region of interest" description="Disordered" evidence="1">
    <location>
        <begin position="1"/>
        <end position="24"/>
    </location>
</feature>
<organism evidence="2 3">
    <name type="scientific">Coniochaeta ligniaria NRRL 30616</name>
    <dbReference type="NCBI Taxonomy" id="1408157"/>
    <lineage>
        <taxon>Eukaryota</taxon>
        <taxon>Fungi</taxon>
        <taxon>Dikarya</taxon>
        <taxon>Ascomycota</taxon>
        <taxon>Pezizomycotina</taxon>
        <taxon>Sordariomycetes</taxon>
        <taxon>Sordariomycetidae</taxon>
        <taxon>Coniochaetales</taxon>
        <taxon>Coniochaetaceae</taxon>
        <taxon>Coniochaeta</taxon>
    </lineage>
</organism>
<dbReference type="AlphaFoldDB" id="A0A1J7I7I3"/>
<feature type="region of interest" description="Disordered" evidence="1">
    <location>
        <begin position="47"/>
        <end position="88"/>
    </location>
</feature>
<name>A0A1J7I7I3_9PEZI</name>
<evidence type="ECO:0000313" key="3">
    <source>
        <dbReference type="Proteomes" id="UP000182658"/>
    </source>
</evidence>
<protein>
    <submittedName>
        <fullName evidence="2">Uncharacterized protein</fullName>
    </submittedName>
</protein>
<proteinExistence type="predicted"/>